<reference evidence="1 2" key="1">
    <citation type="journal article" date="2014" name="Nature">
        <title>The genome of the recently domesticated crop plant sugar beet (Beta vulgaris).</title>
        <authorList>
            <person name="Dohm J.C."/>
            <person name="Minoche A.E."/>
            <person name="Holtgrawe D."/>
            <person name="Capella-Gutierrez S."/>
            <person name="Zakrzewski F."/>
            <person name="Tafer H."/>
            <person name="Rupp O."/>
            <person name="Sorensen T.R."/>
            <person name="Stracke R."/>
            <person name="Reinhardt R."/>
            <person name="Goesmann A."/>
            <person name="Kraft T."/>
            <person name="Schulz B."/>
            <person name="Stadler P.F."/>
            <person name="Schmidt T."/>
            <person name="Gabaldon T."/>
            <person name="Lehrach H."/>
            <person name="Weisshaar B."/>
            <person name="Himmelbauer H."/>
        </authorList>
    </citation>
    <scope>NUCLEOTIDE SEQUENCE [LARGE SCALE GENOMIC DNA]</scope>
    <source>
        <tissue evidence="1">Taproot</tissue>
    </source>
</reference>
<name>A0A0J7YMJ5_BETVV</name>
<protein>
    <submittedName>
        <fullName evidence="1">Uncharacterized protein</fullName>
    </submittedName>
</protein>
<feature type="non-terminal residue" evidence="1">
    <location>
        <position position="1"/>
    </location>
</feature>
<accession>A0A0J7YMJ5</accession>
<feature type="non-terminal residue" evidence="1">
    <location>
        <position position="119"/>
    </location>
</feature>
<dbReference type="EMBL" id="KQ121226">
    <property type="protein sequence ID" value="KMS64832.1"/>
    <property type="molecule type" value="Genomic_DNA"/>
</dbReference>
<sequence length="119" mass="13799">KTIKGVGLQDLDLQQTATTSTDPNLEAVQEHEDPARRLWAEFVERTRDLHEHQCRRLEEMMAQRSTSANRIRLLVQEMKAASRSDWLRKAGDKIIEMRAMVTRWSDTEATSLTDLDTFL</sequence>
<gene>
    <name evidence="1" type="ORF">BVRB_042210</name>
</gene>
<evidence type="ECO:0000313" key="2">
    <source>
        <dbReference type="Proteomes" id="UP000035740"/>
    </source>
</evidence>
<organism evidence="1 2">
    <name type="scientific">Beta vulgaris subsp. vulgaris</name>
    <name type="common">Beet</name>
    <dbReference type="NCBI Taxonomy" id="3555"/>
    <lineage>
        <taxon>Eukaryota</taxon>
        <taxon>Viridiplantae</taxon>
        <taxon>Streptophyta</taxon>
        <taxon>Embryophyta</taxon>
        <taxon>Tracheophyta</taxon>
        <taxon>Spermatophyta</taxon>
        <taxon>Magnoliopsida</taxon>
        <taxon>eudicotyledons</taxon>
        <taxon>Gunneridae</taxon>
        <taxon>Pentapetalae</taxon>
        <taxon>Caryophyllales</taxon>
        <taxon>Chenopodiaceae</taxon>
        <taxon>Betoideae</taxon>
        <taxon>Beta</taxon>
    </lineage>
</organism>
<dbReference type="AlphaFoldDB" id="A0A0J7YMJ5"/>
<evidence type="ECO:0000313" key="1">
    <source>
        <dbReference type="EMBL" id="KMS64832.1"/>
    </source>
</evidence>
<keyword evidence="2" id="KW-1185">Reference proteome</keyword>
<proteinExistence type="predicted"/>
<dbReference type="Proteomes" id="UP000035740">
    <property type="component" value="Unassembled WGS sequence"/>
</dbReference>